<dbReference type="GO" id="GO:0005886">
    <property type="term" value="C:plasma membrane"/>
    <property type="evidence" value="ECO:0007669"/>
    <property type="project" value="TreeGrafter"/>
</dbReference>
<accession>A0A7I7LE19</accession>
<sequence length="193" mass="20374">MCAIQANLATDAVRFLPRGEGPGTVISYEGLHARAAHLAAVLQARGAQGERVILASRDNIEMTVGLVACLYSGAVAVPVPVTNMNKLGPALLRLQAIARDAQARVFLTDLPSVDSQSNVRTLPDGLSGLTWLNTDDASADRADWQPPAVCARERGAAAVHLWLDRTAQRGDAHPGQLAVQCPSDRAALGTRPK</sequence>
<dbReference type="Gene3D" id="3.40.50.12780">
    <property type="entry name" value="N-terminal domain of ligase-like"/>
    <property type="match status" value="1"/>
</dbReference>
<evidence type="ECO:0000259" key="4">
    <source>
        <dbReference type="Pfam" id="PF00501"/>
    </source>
</evidence>
<evidence type="ECO:0000256" key="1">
    <source>
        <dbReference type="ARBA" id="ARBA00006432"/>
    </source>
</evidence>
<dbReference type="InterPro" id="IPR042099">
    <property type="entry name" value="ANL_N_sf"/>
</dbReference>
<dbReference type="GO" id="GO:0070566">
    <property type="term" value="F:adenylyltransferase activity"/>
    <property type="evidence" value="ECO:0007669"/>
    <property type="project" value="TreeGrafter"/>
</dbReference>
<name>A0A7I7LE19_9MYCO</name>
<reference evidence="5 6" key="1">
    <citation type="journal article" date="2019" name="Emerg. Microbes Infect.">
        <title>Comprehensive subspecies identification of 175 nontuberculous mycobacteria species based on 7547 genomic profiles.</title>
        <authorList>
            <person name="Matsumoto Y."/>
            <person name="Kinjo T."/>
            <person name="Motooka D."/>
            <person name="Nabeya D."/>
            <person name="Jung N."/>
            <person name="Uechi K."/>
            <person name="Horii T."/>
            <person name="Iida T."/>
            <person name="Fujita J."/>
            <person name="Nakamura S."/>
        </authorList>
    </citation>
    <scope>NUCLEOTIDE SEQUENCE [LARGE SCALE GENOMIC DNA]</scope>
    <source>
        <strain evidence="5 6">JCM 12657</strain>
    </source>
</reference>
<dbReference type="RefSeq" id="WP_259594185.1">
    <property type="nucleotide sequence ID" value="NZ_CP014860.2"/>
</dbReference>
<evidence type="ECO:0000256" key="3">
    <source>
        <dbReference type="ARBA" id="ARBA00023098"/>
    </source>
</evidence>
<dbReference type="Proteomes" id="UP000467164">
    <property type="component" value="Chromosome"/>
</dbReference>
<keyword evidence="6" id="KW-1185">Reference proteome</keyword>
<feature type="domain" description="AMP-dependent synthetase/ligase" evidence="4">
    <location>
        <begin position="21"/>
        <end position="117"/>
    </location>
</feature>
<proteinExistence type="inferred from homology"/>
<dbReference type="PANTHER" id="PTHR22754:SF32">
    <property type="entry name" value="DISCO-INTERACTING PROTEIN 2"/>
    <property type="match status" value="1"/>
</dbReference>
<organism evidence="5 6">
    <name type="scientific">Mycobacterium shottsii</name>
    <dbReference type="NCBI Taxonomy" id="133549"/>
    <lineage>
        <taxon>Bacteria</taxon>
        <taxon>Bacillati</taxon>
        <taxon>Actinomycetota</taxon>
        <taxon>Actinomycetes</taxon>
        <taxon>Mycobacteriales</taxon>
        <taxon>Mycobacteriaceae</taxon>
        <taxon>Mycobacterium</taxon>
        <taxon>Mycobacterium ulcerans group</taxon>
    </lineage>
</organism>
<dbReference type="InterPro" id="IPR000873">
    <property type="entry name" value="AMP-dep_synth/lig_dom"/>
</dbReference>
<dbReference type="SUPFAM" id="SSF56801">
    <property type="entry name" value="Acetyl-CoA synthetase-like"/>
    <property type="match status" value="1"/>
</dbReference>
<evidence type="ECO:0000256" key="2">
    <source>
        <dbReference type="ARBA" id="ARBA00022832"/>
    </source>
</evidence>
<gene>
    <name evidence="5" type="ORF">MSHO_30040</name>
</gene>
<keyword evidence="3" id="KW-0443">Lipid metabolism</keyword>
<keyword evidence="2" id="KW-0276">Fatty acid metabolism</keyword>
<dbReference type="EMBL" id="AP022572">
    <property type="protein sequence ID" value="BBX57659.1"/>
    <property type="molecule type" value="Genomic_DNA"/>
</dbReference>
<evidence type="ECO:0000313" key="6">
    <source>
        <dbReference type="Proteomes" id="UP000467164"/>
    </source>
</evidence>
<dbReference type="GO" id="GO:0006633">
    <property type="term" value="P:fatty acid biosynthetic process"/>
    <property type="evidence" value="ECO:0007669"/>
    <property type="project" value="TreeGrafter"/>
</dbReference>
<dbReference type="Pfam" id="PF00501">
    <property type="entry name" value="AMP-binding"/>
    <property type="match status" value="1"/>
</dbReference>
<dbReference type="KEGG" id="msho:MSHO_30040"/>
<dbReference type="PANTHER" id="PTHR22754">
    <property type="entry name" value="DISCO-INTERACTING PROTEIN 2 DIP2 -RELATED"/>
    <property type="match status" value="1"/>
</dbReference>
<evidence type="ECO:0000313" key="5">
    <source>
        <dbReference type="EMBL" id="BBX57659.1"/>
    </source>
</evidence>
<comment type="similarity">
    <text evidence="1">Belongs to the ATP-dependent AMP-binding enzyme family.</text>
</comment>
<protein>
    <recommendedName>
        <fullName evidence="4">AMP-dependent synthetase/ligase domain-containing protein</fullName>
    </recommendedName>
</protein>
<dbReference type="AlphaFoldDB" id="A0A7I7LE19"/>